<reference evidence="4 6" key="2">
    <citation type="journal article" date="2013" name="Nature">
        <title>Insights into bilaterian evolution from three spiralian genomes.</title>
        <authorList>
            <person name="Simakov O."/>
            <person name="Marletaz F."/>
            <person name="Cho S.J."/>
            <person name="Edsinger-Gonzales E."/>
            <person name="Havlak P."/>
            <person name="Hellsten U."/>
            <person name="Kuo D.H."/>
            <person name="Larsson T."/>
            <person name="Lv J."/>
            <person name="Arendt D."/>
            <person name="Savage R."/>
            <person name="Osoegawa K."/>
            <person name="de Jong P."/>
            <person name="Grimwood J."/>
            <person name="Chapman J.A."/>
            <person name="Shapiro H."/>
            <person name="Aerts A."/>
            <person name="Otillar R.P."/>
            <person name="Terry A.Y."/>
            <person name="Boore J.L."/>
            <person name="Grigoriev I.V."/>
            <person name="Lindberg D.R."/>
            <person name="Seaver E.C."/>
            <person name="Weisblat D.A."/>
            <person name="Putnam N.H."/>
            <person name="Rokhsar D.S."/>
        </authorList>
    </citation>
    <scope>NUCLEOTIDE SEQUENCE</scope>
    <source>
        <strain evidence="4 6">I ESC-2004</strain>
    </source>
</reference>
<keyword evidence="6" id="KW-1185">Reference proteome</keyword>
<dbReference type="Gene3D" id="1.25.40.420">
    <property type="match status" value="1"/>
</dbReference>
<dbReference type="InterPro" id="IPR015915">
    <property type="entry name" value="Kelch-typ_b-propeller"/>
</dbReference>
<evidence type="ECO:0000313" key="6">
    <source>
        <dbReference type="Proteomes" id="UP000014760"/>
    </source>
</evidence>
<dbReference type="PROSITE" id="PS50097">
    <property type="entry name" value="BTB"/>
    <property type="match status" value="1"/>
</dbReference>
<dbReference type="Pfam" id="PF07707">
    <property type="entry name" value="BACK"/>
    <property type="match status" value="1"/>
</dbReference>
<dbReference type="Pfam" id="PF00651">
    <property type="entry name" value="BTB"/>
    <property type="match status" value="1"/>
</dbReference>
<dbReference type="Gene3D" id="3.30.710.10">
    <property type="entry name" value="Potassium Channel Kv1.1, Chain A"/>
    <property type="match status" value="1"/>
</dbReference>
<reference evidence="6" key="1">
    <citation type="submission" date="2012-12" db="EMBL/GenBank/DDBJ databases">
        <authorList>
            <person name="Hellsten U."/>
            <person name="Grimwood J."/>
            <person name="Chapman J.A."/>
            <person name="Shapiro H."/>
            <person name="Aerts A."/>
            <person name="Otillar R.P."/>
            <person name="Terry A.Y."/>
            <person name="Boore J.L."/>
            <person name="Simakov O."/>
            <person name="Marletaz F."/>
            <person name="Cho S.-J."/>
            <person name="Edsinger-Gonzales E."/>
            <person name="Havlak P."/>
            <person name="Kuo D.-H."/>
            <person name="Larsson T."/>
            <person name="Lv J."/>
            <person name="Arendt D."/>
            <person name="Savage R."/>
            <person name="Osoegawa K."/>
            <person name="de Jong P."/>
            <person name="Lindberg D.R."/>
            <person name="Seaver E.C."/>
            <person name="Weisblat D.A."/>
            <person name="Putnam N.H."/>
            <person name="Grigoriev I.V."/>
            <person name="Rokhsar D.S."/>
        </authorList>
    </citation>
    <scope>NUCLEOTIDE SEQUENCE</scope>
    <source>
        <strain evidence="6">I ESC-2004</strain>
    </source>
</reference>
<gene>
    <name evidence="4" type="ORF">CAPTEDRAFT_97326</name>
</gene>
<evidence type="ECO:0000256" key="1">
    <source>
        <dbReference type="ARBA" id="ARBA00022441"/>
    </source>
</evidence>
<evidence type="ECO:0000256" key="2">
    <source>
        <dbReference type="ARBA" id="ARBA00022737"/>
    </source>
</evidence>
<dbReference type="HOGENOM" id="CLU_004253_14_0_1"/>
<evidence type="ECO:0000259" key="3">
    <source>
        <dbReference type="PROSITE" id="PS50097"/>
    </source>
</evidence>
<dbReference type="InterPro" id="IPR017096">
    <property type="entry name" value="BTB-kelch_protein"/>
</dbReference>
<evidence type="ECO:0000313" key="5">
    <source>
        <dbReference type="EnsemblMetazoa" id="CapteP97326"/>
    </source>
</evidence>
<keyword evidence="2" id="KW-0677">Repeat</keyword>
<dbReference type="InterPro" id="IPR006652">
    <property type="entry name" value="Kelch_1"/>
</dbReference>
<sequence>MTQAISSLPAAFLQMREAEEFVDITLVFGSQRIACHKVVLAGMCDFFRRMFLTDMLERGSQEIAMKGISASIGLSLVDYMYTGHIGITTQNAQDLLLASEMLLIDNLKQAVEQFLNSHTESTNCVSIINLARIYNMKTLQVDALRYLQEHASDVIDAGEMHLLQEEDLIEVLEANYSQHENFRFIQKWIRSADERIDRFDHLMQHVSLSQCSKDFVCSTIMEEELMLSTQGMKHIQQFLQSYGSADPPEQQSLIVGNMTGDIWLNRNIHIHQWQPIQKPPFQTQNYSACARPGGFVVSGGRSQEHISQRECYSYDAQNGQWSTLSPMSTARRHHSLLYHNHHLYTVGGFDGNHLNSVEALDLRSLHWNQLPPLPLSVASSYLVIVSGNLFVLGGYNGVWLTDVHEFDSKQPAWRHRPPMPEICVRGAAVSSNDHVYVVGGEDRSCMRFNPRNNVWTFLQRPQLNHGYGPSLMWKGNILVFGGHSCESIEEYSPLTDSWSTWTLKTPKEGIGFVARMNCIGEH</sequence>
<dbReference type="OMA" id="LAPMIHI"/>
<accession>R7TAZ4</accession>
<dbReference type="PIRSF" id="PIRSF037037">
    <property type="entry name" value="Kelch-like_protein_gigaxonin"/>
    <property type="match status" value="1"/>
</dbReference>
<dbReference type="Proteomes" id="UP000014760">
    <property type="component" value="Unassembled WGS sequence"/>
</dbReference>
<feature type="domain" description="BTB" evidence="3">
    <location>
        <begin position="22"/>
        <end position="89"/>
    </location>
</feature>
<evidence type="ECO:0000313" key="4">
    <source>
        <dbReference type="EMBL" id="ELT90682.1"/>
    </source>
</evidence>
<organism evidence="4">
    <name type="scientific">Capitella teleta</name>
    <name type="common">Polychaete worm</name>
    <dbReference type="NCBI Taxonomy" id="283909"/>
    <lineage>
        <taxon>Eukaryota</taxon>
        <taxon>Metazoa</taxon>
        <taxon>Spiralia</taxon>
        <taxon>Lophotrochozoa</taxon>
        <taxon>Annelida</taxon>
        <taxon>Polychaeta</taxon>
        <taxon>Sedentaria</taxon>
        <taxon>Scolecida</taxon>
        <taxon>Capitellidae</taxon>
        <taxon>Capitella</taxon>
    </lineage>
</organism>
<dbReference type="PANTHER" id="PTHR24412:SF489">
    <property type="entry name" value="RING FINGER DOMAIN AND KELCH REPEAT-CONTAINING PROTEIN DDB_G0271372"/>
    <property type="match status" value="1"/>
</dbReference>
<dbReference type="SUPFAM" id="SSF54695">
    <property type="entry name" value="POZ domain"/>
    <property type="match status" value="1"/>
</dbReference>
<dbReference type="PANTHER" id="PTHR24412">
    <property type="entry name" value="KELCH PROTEIN"/>
    <property type="match status" value="1"/>
</dbReference>
<dbReference type="SMART" id="SM00225">
    <property type="entry name" value="BTB"/>
    <property type="match status" value="1"/>
</dbReference>
<dbReference type="EMBL" id="AMQN01014242">
    <property type="status" value="NOT_ANNOTATED_CDS"/>
    <property type="molecule type" value="Genomic_DNA"/>
</dbReference>
<dbReference type="SMART" id="SM00612">
    <property type="entry name" value="Kelch"/>
    <property type="match status" value="5"/>
</dbReference>
<dbReference type="AlphaFoldDB" id="R7TAZ4"/>
<dbReference type="OrthoDB" id="6413564at2759"/>
<dbReference type="SMART" id="SM00875">
    <property type="entry name" value="BACK"/>
    <property type="match status" value="1"/>
</dbReference>
<protein>
    <recommendedName>
        <fullName evidence="3">BTB domain-containing protein</fullName>
    </recommendedName>
</protein>
<dbReference type="EnsemblMetazoa" id="CapteT97326">
    <property type="protein sequence ID" value="CapteP97326"/>
    <property type="gene ID" value="CapteG97326"/>
</dbReference>
<dbReference type="InterPro" id="IPR011705">
    <property type="entry name" value="BACK"/>
</dbReference>
<dbReference type="InterPro" id="IPR000210">
    <property type="entry name" value="BTB/POZ_dom"/>
</dbReference>
<dbReference type="InterPro" id="IPR011333">
    <property type="entry name" value="SKP1/BTB/POZ_sf"/>
</dbReference>
<dbReference type="Gene3D" id="2.120.10.80">
    <property type="entry name" value="Kelch-type beta propeller"/>
    <property type="match status" value="1"/>
</dbReference>
<dbReference type="STRING" id="283909.R7TAZ4"/>
<proteinExistence type="predicted"/>
<keyword evidence="1" id="KW-0880">Kelch repeat</keyword>
<dbReference type="Pfam" id="PF24681">
    <property type="entry name" value="Kelch_KLHDC2_KLHL20_DRC7"/>
    <property type="match status" value="1"/>
</dbReference>
<name>R7TAZ4_CAPTE</name>
<reference evidence="5" key="3">
    <citation type="submission" date="2015-06" db="UniProtKB">
        <authorList>
            <consortium name="EnsemblMetazoa"/>
        </authorList>
    </citation>
    <scope>IDENTIFICATION</scope>
</reference>
<dbReference type="SUPFAM" id="SSF117281">
    <property type="entry name" value="Kelch motif"/>
    <property type="match status" value="1"/>
</dbReference>
<dbReference type="EMBL" id="KB310824">
    <property type="protein sequence ID" value="ELT90682.1"/>
    <property type="molecule type" value="Genomic_DNA"/>
</dbReference>